<evidence type="ECO:0000256" key="1">
    <source>
        <dbReference type="ARBA" id="ARBA00004141"/>
    </source>
</evidence>
<keyword evidence="4 5" id="KW-0472">Membrane</keyword>
<evidence type="ECO:0000313" key="7">
    <source>
        <dbReference type="Proteomes" id="UP000321570"/>
    </source>
</evidence>
<dbReference type="GO" id="GO:0016020">
    <property type="term" value="C:membrane"/>
    <property type="evidence" value="ECO:0007669"/>
    <property type="project" value="UniProtKB-SubCell"/>
</dbReference>
<feature type="transmembrane region" description="Helical" evidence="5">
    <location>
        <begin position="88"/>
        <end position="106"/>
    </location>
</feature>
<evidence type="ECO:0000313" key="6">
    <source>
        <dbReference type="EMBL" id="VUZ50988.1"/>
    </source>
</evidence>
<keyword evidence="3 5" id="KW-1133">Transmembrane helix</keyword>
<evidence type="ECO:0000256" key="4">
    <source>
        <dbReference type="ARBA" id="ARBA00023136"/>
    </source>
</evidence>
<dbReference type="InterPro" id="IPR021149">
    <property type="entry name" value="OligosaccharylTrfase_OST3/OST6"/>
</dbReference>
<dbReference type="AlphaFoldDB" id="A0A564YWG7"/>
<reference evidence="6 7" key="1">
    <citation type="submission" date="2019-07" db="EMBL/GenBank/DDBJ databases">
        <authorList>
            <person name="Jastrzebski P J."/>
            <person name="Paukszto L."/>
            <person name="Jastrzebski P J."/>
        </authorList>
    </citation>
    <scope>NUCLEOTIDE SEQUENCE [LARGE SCALE GENOMIC DNA]</scope>
    <source>
        <strain evidence="6 7">WMS-il1</strain>
    </source>
</reference>
<evidence type="ECO:0000256" key="3">
    <source>
        <dbReference type="ARBA" id="ARBA00022989"/>
    </source>
</evidence>
<dbReference type="EMBL" id="CABIJS010000410">
    <property type="protein sequence ID" value="VUZ50988.1"/>
    <property type="molecule type" value="Genomic_DNA"/>
</dbReference>
<gene>
    <name evidence="6" type="ORF">WMSIL1_LOCUS9771</name>
</gene>
<sequence>MISLRSLLATATVIYLALTFSGLNFCLIRKRPFWNERVKSIFFVKRGKRDQYTCEAVVVATLYILLNISVIGLIEYSTEKKTWGVKGTLAFLLLGGFSLFTLIDFVRKKLGWQ</sequence>
<dbReference type="Pfam" id="PF04756">
    <property type="entry name" value="OST3_OST6"/>
    <property type="match status" value="1"/>
</dbReference>
<feature type="transmembrane region" description="Helical" evidence="5">
    <location>
        <begin position="6"/>
        <end position="27"/>
    </location>
</feature>
<feature type="transmembrane region" description="Helical" evidence="5">
    <location>
        <begin position="56"/>
        <end position="76"/>
    </location>
</feature>
<keyword evidence="7" id="KW-1185">Reference proteome</keyword>
<keyword evidence="2 5" id="KW-0812">Transmembrane</keyword>
<evidence type="ECO:0000256" key="2">
    <source>
        <dbReference type="ARBA" id="ARBA00022692"/>
    </source>
</evidence>
<name>A0A564YWG7_HYMDI</name>
<dbReference type="Proteomes" id="UP000321570">
    <property type="component" value="Unassembled WGS sequence"/>
</dbReference>
<protein>
    <submittedName>
        <fullName evidence="6">Uncharacterized protein</fullName>
    </submittedName>
</protein>
<comment type="subcellular location">
    <subcellularLocation>
        <location evidence="1">Membrane</location>
        <topology evidence="1">Multi-pass membrane protein</topology>
    </subcellularLocation>
</comment>
<proteinExistence type="predicted"/>
<accession>A0A564YWG7</accession>
<organism evidence="6 7">
    <name type="scientific">Hymenolepis diminuta</name>
    <name type="common">Rat tapeworm</name>
    <dbReference type="NCBI Taxonomy" id="6216"/>
    <lineage>
        <taxon>Eukaryota</taxon>
        <taxon>Metazoa</taxon>
        <taxon>Spiralia</taxon>
        <taxon>Lophotrochozoa</taxon>
        <taxon>Platyhelminthes</taxon>
        <taxon>Cestoda</taxon>
        <taxon>Eucestoda</taxon>
        <taxon>Cyclophyllidea</taxon>
        <taxon>Hymenolepididae</taxon>
        <taxon>Hymenolepis</taxon>
    </lineage>
</organism>
<evidence type="ECO:0000256" key="5">
    <source>
        <dbReference type="SAM" id="Phobius"/>
    </source>
</evidence>